<comment type="similarity">
    <text evidence="2">Belongs to the VTI1 family.</text>
</comment>
<evidence type="ECO:0000256" key="5">
    <source>
        <dbReference type="ARBA" id="ARBA00022927"/>
    </source>
</evidence>
<dbReference type="PANTHER" id="PTHR21230">
    <property type="entry name" value="VESICLE TRANSPORT V-SNARE PROTEIN VTI1-RELATED"/>
    <property type="match status" value="1"/>
</dbReference>
<keyword evidence="5" id="KW-0653">Protein transport</keyword>
<evidence type="ECO:0000256" key="7">
    <source>
        <dbReference type="ARBA" id="ARBA00023054"/>
    </source>
</evidence>
<evidence type="ECO:0000256" key="6">
    <source>
        <dbReference type="ARBA" id="ARBA00022989"/>
    </source>
</evidence>
<dbReference type="GO" id="GO:0005794">
    <property type="term" value="C:Golgi apparatus"/>
    <property type="evidence" value="ECO:0007669"/>
    <property type="project" value="TreeGrafter"/>
</dbReference>
<feature type="domain" description="T-SNARE coiled-coil homology" evidence="11">
    <location>
        <begin position="14"/>
        <end position="81"/>
    </location>
</feature>
<dbReference type="Proteomes" id="UP000005203">
    <property type="component" value="Linkage group LG9"/>
</dbReference>
<dbReference type="EnsemblMetazoa" id="XM_026442777">
    <property type="protein sequence ID" value="XP_026298562"/>
    <property type="gene ID" value="LOC551996"/>
</dbReference>
<dbReference type="PANTHER" id="PTHR21230:SF89">
    <property type="entry name" value="VESICLE TRANSPORT THROUGH INTERACTION WITH T-SNARES HOMOLOG 1B"/>
    <property type="match status" value="1"/>
</dbReference>
<dbReference type="GO" id="GO:0005484">
    <property type="term" value="F:SNAP receptor activity"/>
    <property type="evidence" value="ECO:0007669"/>
    <property type="project" value="TreeGrafter"/>
</dbReference>
<evidence type="ECO:0000256" key="3">
    <source>
        <dbReference type="ARBA" id="ARBA00022448"/>
    </source>
</evidence>
<dbReference type="GO" id="GO:0015031">
    <property type="term" value="P:protein transport"/>
    <property type="evidence" value="ECO:0007669"/>
    <property type="project" value="UniProtKB-KW"/>
</dbReference>
<dbReference type="KEGG" id="ame:551996"/>
<dbReference type="GO" id="GO:0005829">
    <property type="term" value="C:cytosol"/>
    <property type="evidence" value="ECO:0007669"/>
    <property type="project" value="GOC"/>
</dbReference>
<keyword evidence="7 9" id="KW-0175">Coiled coil</keyword>
<evidence type="ECO:0000256" key="10">
    <source>
        <dbReference type="SAM" id="Phobius"/>
    </source>
</evidence>
<dbReference type="SUPFAM" id="SSF58038">
    <property type="entry name" value="SNARE fusion complex"/>
    <property type="match status" value="1"/>
</dbReference>
<dbReference type="GO" id="GO:0006896">
    <property type="term" value="P:Golgi to vacuole transport"/>
    <property type="evidence" value="ECO:0007669"/>
    <property type="project" value="TreeGrafter"/>
</dbReference>
<evidence type="ECO:0000256" key="2">
    <source>
        <dbReference type="ARBA" id="ARBA00006108"/>
    </source>
</evidence>
<protein>
    <submittedName>
        <fullName evidence="14">Vesicle transport through interaction with t-SNAREs homolog 1B</fullName>
    </submittedName>
</protein>
<keyword evidence="3" id="KW-0813">Transport</keyword>
<dbReference type="GeneID" id="551996"/>
<dbReference type="GO" id="GO:0031201">
    <property type="term" value="C:SNARE complex"/>
    <property type="evidence" value="ECO:0007669"/>
    <property type="project" value="TreeGrafter"/>
</dbReference>
<dbReference type="InterPro" id="IPR000727">
    <property type="entry name" value="T_SNARE_dom"/>
</dbReference>
<dbReference type="RefSeq" id="XP_026298562.1">
    <property type="nucleotide sequence ID" value="XM_026442777.1"/>
</dbReference>
<evidence type="ECO:0000313" key="12">
    <source>
        <dbReference type="EnsemblMetazoa" id="XP_026298562"/>
    </source>
</evidence>
<evidence type="ECO:0000256" key="4">
    <source>
        <dbReference type="ARBA" id="ARBA00022692"/>
    </source>
</evidence>
<dbReference type="FunFam" id="1.20.5.110:FF:000002">
    <property type="entry name" value="Vesicle transport through interaction with t-SNAREsB"/>
    <property type="match status" value="1"/>
</dbReference>
<evidence type="ECO:0000256" key="8">
    <source>
        <dbReference type="ARBA" id="ARBA00023136"/>
    </source>
</evidence>
<dbReference type="GO" id="GO:0005789">
    <property type="term" value="C:endoplasmic reticulum membrane"/>
    <property type="evidence" value="ECO:0007669"/>
    <property type="project" value="TreeGrafter"/>
</dbReference>
<dbReference type="AlphaFoldDB" id="A0A7M7MND3"/>
<name>A0A7M7MND3_APIME</name>
<dbReference type="Pfam" id="PF12352">
    <property type="entry name" value="V-SNARE_C"/>
    <property type="match status" value="1"/>
</dbReference>
<dbReference type="GO" id="GO:0031902">
    <property type="term" value="C:late endosome membrane"/>
    <property type="evidence" value="ECO:0007669"/>
    <property type="project" value="TreeGrafter"/>
</dbReference>
<evidence type="ECO:0000256" key="9">
    <source>
        <dbReference type="SAM" id="Coils"/>
    </source>
</evidence>
<accession>A0A8B8H3J9</accession>
<keyword evidence="8 10" id="KW-0472">Membrane</keyword>
<evidence type="ECO:0000313" key="14">
    <source>
        <dbReference type="RefSeq" id="XP_026298562.1"/>
    </source>
</evidence>
<dbReference type="GO" id="GO:0042147">
    <property type="term" value="P:retrograde transport, endosome to Golgi"/>
    <property type="evidence" value="ECO:0007669"/>
    <property type="project" value="TreeGrafter"/>
</dbReference>
<dbReference type="CTD" id="10490"/>
<comment type="subcellular location">
    <subcellularLocation>
        <location evidence="1">Membrane</location>
        <topology evidence="1">Single-pass type IV membrane protein</topology>
    </subcellularLocation>
</comment>
<keyword evidence="4 10" id="KW-0812">Transmembrane</keyword>
<reference evidence="14" key="2">
    <citation type="submission" date="2025-04" db="UniProtKB">
        <authorList>
            <consortium name="RefSeq"/>
        </authorList>
    </citation>
    <scope>IDENTIFICATION</scope>
    <source>
        <strain evidence="14">DH4</strain>
        <tissue evidence="14">Whole body</tissue>
    </source>
</reference>
<dbReference type="GO" id="GO:0000149">
    <property type="term" value="F:SNARE binding"/>
    <property type="evidence" value="ECO:0007669"/>
    <property type="project" value="TreeGrafter"/>
</dbReference>
<feature type="transmembrane region" description="Helical" evidence="10">
    <location>
        <begin position="85"/>
        <end position="108"/>
    </location>
</feature>
<evidence type="ECO:0000313" key="13">
    <source>
        <dbReference type="Proteomes" id="UP000005203"/>
    </source>
</evidence>
<accession>A0A7M7MND3</accession>
<keyword evidence="6 10" id="KW-1133">Transmembrane helix</keyword>
<keyword evidence="13" id="KW-1185">Reference proteome</keyword>
<evidence type="ECO:0000259" key="11">
    <source>
        <dbReference type="SMART" id="SM00397"/>
    </source>
</evidence>
<proteinExistence type="inferred from homology"/>
<sequence length="115" mass="13475">MNFGINWEEEHRQTLLEGNAILERSSQSISRSQAIAIESEQIGTEVISELSRQGEQLLRTERRLSQTDEELDKTRRILNIMRRRVLLNKFVLILIILLEIAILGIIIYKKYIKIL</sequence>
<reference evidence="12" key="1">
    <citation type="submission" date="2021-01" db="UniProtKB">
        <authorList>
            <consortium name="EnsemblMetazoa"/>
        </authorList>
    </citation>
    <scope>IDENTIFICATION</scope>
    <source>
        <strain evidence="12">DH4</strain>
    </source>
</reference>
<evidence type="ECO:0000256" key="1">
    <source>
        <dbReference type="ARBA" id="ARBA00004211"/>
    </source>
</evidence>
<dbReference type="SMART" id="SM00397">
    <property type="entry name" value="t_SNARE"/>
    <property type="match status" value="1"/>
</dbReference>
<organism evidence="12">
    <name type="scientific">Apis mellifera</name>
    <name type="common">Honeybee</name>
    <dbReference type="NCBI Taxonomy" id="7460"/>
    <lineage>
        <taxon>Eukaryota</taxon>
        <taxon>Metazoa</taxon>
        <taxon>Ecdysozoa</taxon>
        <taxon>Arthropoda</taxon>
        <taxon>Hexapoda</taxon>
        <taxon>Insecta</taxon>
        <taxon>Pterygota</taxon>
        <taxon>Neoptera</taxon>
        <taxon>Endopterygota</taxon>
        <taxon>Hymenoptera</taxon>
        <taxon>Apocrita</taxon>
        <taxon>Aculeata</taxon>
        <taxon>Apoidea</taxon>
        <taxon>Anthophila</taxon>
        <taxon>Apidae</taxon>
        <taxon>Apis</taxon>
    </lineage>
</organism>
<feature type="coiled-coil region" evidence="9">
    <location>
        <begin position="57"/>
        <end position="84"/>
    </location>
</feature>
<dbReference type="GO" id="GO:1903076">
    <property type="term" value="P:regulation of protein localization to plasma membrane"/>
    <property type="evidence" value="ECO:0007669"/>
    <property type="project" value="TreeGrafter"/>
</dbReference>
<dbReference type="OrthoDB" id="430637at2759"/>
<dbReference type="Gene3D" id="1.20.5.110">
    <property type="match status" value="1"/>
</dbReference>
<dbReference type="GO" id="GO:0012507">
    <property type="term" value="C:ER to Golgi transport vesicle membrane"/>
    <property type="evidence" value="ECO:0007669"/>
    <property type="project" value="TreeGrafter"/>
</dbReference>
<dbReference type="GO" id="GO:0048280">
    <property type="term" value="P:vesicle fusion with Golgi apparatus"/>
    <property type="evidence" value="ECO:0007669"/>
    <property type="project" value="TreeGrafter"/>
</dbReference>
<dbReference type="GO" id="GO:0016236">
    <property type="term" value="P:macroautophagy"/>
    <property type="evidence" value="ECO:0007669"/>
    <property type="project" value="TreeGrafter"/>
</dbReference>
<dbReference type="GO" id="GO:0006891">
    <property type="term" value="P:intra-Golgi vesicle-mediated transport"/>
    <property type="evidence" value="ECO:0007669"/>
    <property type="project" value="TreeGrafter"/>
</dbReference>
<gene>
    <name evidence="14" type="primary">LOC551996</name>
</gene>